<dbReference type="InterPro" id="IPR032619">
    <property type="entry name" value="DUF4883"/>
</dbReference>
<dbReference type="Proteomes" id="UP000190951">
    <property type="component" value="Chromosome"/>
</dbReference>
<evidence type="ECO:0000313" key="1">
    <source>
        <dbReference type="EMBL" id="URZ11065.1"/>
    </source>
</evidence>
<name>A0A1S8L135_9CLOT</name>
<reference evidence="1 2" key="1">
    <citation type="submission" date="2022-04" db="EMBL/GenBank/DDBJ databases">
        <title>Genome sequence of C. roseum typestrain.</title>
        <authorList>
            <person name="Poehlein A."/>
            <person name="Schoch T."/>
            <person name="Duerre P."/>
            <person name="Daniel R."/>
        </authorList>
    </citation>
    <scope>NUCLEOTIDE SEQUENCE [LARGE SCALE GENOMIC DNA]</scope>
    <source>
        <strain evidence="1 2">DSM 7320</strain>
    </source>
</reference>
<dbReference type="Gene3D" id="3.30.1490.410">
    <property type="entry name" value="Uncharacterised protein PF16224, DUF4883"/>
    <property type="match status" value="1"/>
</dbReference>
<dbReference type="RefSeq" id="WP_077833382.1">
    <property type="nucleotide sequence ID" value="NZ_CP096983.1"/>
</dbReference>
<keyword evidence="2" id="KW-1185">Reference proteome</keyword>
<proteinExistence type="predicted"/>
<dbReference type="AlphaFoldDB" id="A0A1S8L135"/>
<sequence>MFCVCLSSCNELIDNKKPFNFYYTNLLSRSFAKEKAVKLSLIDTSYYKNHNLSTSEIVTIKDFLLHLKKHNYINKPSNLPDKPMYKLFLTFSNSKFVMDVYNENYVSVYPWDGHYTKDFLSIKDIPPSCNPYNFCTYIIPR</sequence>
<accession>A0A1S8L135</accession>
<dbReference type="EMBL" id="CP096983">
    <property type="protein sequence ID" value="URZ11065.1"/>
    <property type="molecule type" value="Genomic_DNA"/>
</dbReference>
<dbReference type="STRING" id="84029.CROST_33920"/>
<dbReference type="Pfam" id="PF16224">
    <property type="entry name" value="DUF4883"/>
    <property type="match status" value="1"/>
</dbReference>
<dbReference type="KEGG" id="crw:CROST_017810"/>
<organism evidence="1 2">
    <name type="scientific">Clostridium felsineum</name>
    <dbReference type="NCBI Taxonomy" id="36839"/>
    <lineage>
        <taxon>Bacteria</taxon>
        <taxon>Bacillati</taxon>
        <taxon>Bacillota</taxon>
        <taxon>Clostridia</taxon>
        <taxon>Eubacteriales</taxon>
        <taxon>Clostridiaceae</taxon>
        <taxon>Clostridium</taxon>
    </lineage>
</organism>
<gene>
    <name evidence="1" type="ORF">CROST_017810</name>
</gene>
<protein>
    <submittedName>
        <fullName evidence="1">Uncharacterized protein</fullName>
    </submittedName>
</protein>
<evidence type="ECO:0000313" key="2">
    <source>
        <dbReference type="Proteomes" id="UP000190951"/>
    </source>
</evidence>
<dbReference type="CDD" id="cd15786">
    <property type="entry name" value="CPF_1278_like"/>
    <property type="match status" value="1"/>
</dbReference>